<evidence type="ECO:0000259" key="5">
    <source>
        <dbReference type="Pfam" id="PF12697"/>
    </source>
</evidence>
<evidence type="ECO:0000313" key="6">
    <source>
        <dbReference type="EMBL" id="PWU22503.1"/>
    </source>
</evidence>
<evidence type="ECO:0000259" key="4">
    <source>
        <dbReference type="Pfam" id="PF08245"/>
    </source>
</evidence>
<dbReference type="SUPFAM" id="SSF53474">
    <property type="entry name" value="alpha/beta-Hydrolases"/>
    <property type="match status" value="1"/>
</dbReference>
<evidence type="ECO:0000256" key="3">
    <source>
        <dbReference type="ARBA" id="ARBA00022840"/>
    </source>
</evidence>
<keyword evidence="1" id="KW-0436">Ligase</keyword>
<dbReference type="Pfam" id="PF12697">
    <property type="entry name" value="Abhydrolase_6"/>
    <property type="match status" value="1"/>
</dbReference>
<comment type="caution">
    <text evidence="6">The sequence shown here is derived from an EMBL/GenBank/DDBJ whole genome shotgun (WGS) entry which is preliminary data.</text>
</comment>
<dbReference type="InterPro" id="IPR036615">
    <property type="entry name" value="Mur_ligase_C_dom_sf"/>
</dbReference>
<feature type="domain" description="Mur ligase central" evidence="4">
    <location>
        <begin position="386"/>
        <end position="574"/>
    </location>
</feature>
<protein>
    <recommendedName>
        <fullName evidence="8">Mur ligase central domain-containing protein</fullName>
    </recommendedName>
</protein>
<name>A0A317JM33_9BACT</name>
<evidence type="ECO:0008006" key="8">
    <source>
        <dbReference type="Google" id="ProtNLM"/>
    </source>
</evidence>
<keyword evidence="3" id="KW-0067">ATP-binding</keyword>
<dbReference type="InterPro" id="IPR036565">
    <property type="entry name" value="Mur-like_cat_sf"/>
</dbReference>
<dbReference type="Gene3D" id="3.40.50.1820">
    <property type="entry name" value="alpha/beta hydrolase"/>
    <property type="match status" value="1"/>
</dbReference>
<dbReference type="InterPro" id="IPR000073">
    <property type="entry name" value="AB_hydrolase_1"/>
</dbReference>
<accession>A0A317JM33</accession>
<evidence type="ECO:0000313" key="7">
    <source>
        <dbReference type="Proteomes" id="UP000246104"/>
    </source>
</evidence>
<dbReference type="SUPFAM" id="SSF53623">
    <property type="entry name" value="MurD-like peptide ligases, catalytic domain"/>
    <property type="match status" value="1"/>
</dbReference>
<feature type="domain" description="AB hydrolase-1" evidence="5">
    <location>
        <begin position="22"/>
        <end position="254"/>
    </location>
</feature>
<dbReference type="InterPro" id="IPR013221">
    <property type="entry name" value="Mur_ligase_cen"/>
</dbReference>
<keyword evidence="2" id="KW-0547">Nucleotide-binding</keyword>
<evidence type="ECO:0000256" key="2">
    <source>
        <dbReference type="ARBA" id="ARBA00022741"/>
    </source>
</evidence>
<evidence type="ECO:0000256" key="1">
    <source>
        <dbReference type="ARBA" id="ARBA00022598"/>
    </source>
</evidence>
<dbReference type="InterPro" id="IPR029058">
    <property type="entry name" value="AB_hydrolase_fold"/>
</dbReference>
<dbReference type="Gene3D" id="3.40.1190.10">
    <property type="entry name" value="Mur-like, catalytic domain"/>
    <property type="match status" value="1"/>
</dbReference>
<dbReference type="SUPFAM" id="SSF53244">
    <property type="entry name" value="MurD-like peptide ligases, peptide-binding domain"/>
    <property type="match status" value="1"/>
</dbReference>
<proteinExistence type="predicted"/>
<reference evidence="6 7" key="1">
    <citation type="submission" date="2018-02" db="EMBL/GenBank/DDBJ databases">
        <title>Genomic Reconstructions from Amazon Rainforest and Pasture Soil Reveal Novel Insights into the Physiology of Candidate Phyla in Tropical Sites.</title>
        <authorList>
            <person name="Kroeger M.E."/>
            <person name="Delmont T."/>
            <person name="Eren A.M."/>
            <person name="Guo J."/>
            <person name="Meyer K.M."/>
            <person name="Khan K."/>
            <person name="Rodrigues J.L.M."/>
            <person name="Bohannan B.J.M."/>
            <person name="Tringe S."/>
            <person name="Borges C.D."/>
            <person name="Tiedje J."/>
            <person name="Tsai S.M."/>
            <person name="Nusslein K."/>
        </authorList>
    </citation>
    <scope>NUCLEOTIDE SEQUENCE [LARGE SCALE GENOMIC DNA]</scope>
    <source>
        <strain evidence="6">Amazon FNV 2010 28 9</strain>
    </source>
</reference>
<dbReference type="EMBL" id="PSRQ01000062">
    <property type="protein sequence ID" value="PWU22503.1"/>
    <property type="molecule type" value="Genomic_DNA"/>
</dbReference>
<sequence length="730" mass="82302">MQSIQVDGLSIHVETFGKGPLLILLHGWANTWEAWLPLIPFLSDHYTVVIPDLPGFGQSQGPTEGWTTEQYAHWLSHFIDFIQQGRNNTSHQSLATRHSFSLIGHSYGGKIAAVYCGLQLEPQPQNLILIDASGIPSTLTPKQQLLRAGSKLLPISVKRTLKITARQKLYAAFGAETDYIHANRSQQLTLKKILREDISSHLPKIAIPTLLVWGAQKKFPPLEHGEKFHQLIPNSELRTYNTGHFPHHELPEQVGNDILSFLQKDNSSPLLKGRTQEELVTPTKTQPLDTLLAILQQSEYEWKRTLVWIGEQSREQHIHPKEWTTKLKLLKTLTQCTAPMFGQERSLALWNTLFMYPQHLYFSFVIWRATITLRRLQYEGLDVICIAGSFAKTSTKNIVTHVLSDSKHVLQTPGNINVMIGIARVILNDVTSQHNVFVVELGEYNPGDMKEFVEFLKPSYKILTPIGLAHVERFGTELQLEDEFMQFLTVHPNVPTFVHESNKQILASHHIANNVNWYGPSLITDVVIDRAGTEYDVILPSPLSKGREERSLFHFFIPLLGKHNAINTVPAILLAHTLGLTNEQIKGKLRTLPFIHARLEPTLLEHNILLLNNGYNSNPGTARESLAVLKALKGSQKIVITPGFVEMGKLQAKANEIFGEEITQVADMVAVIRGANEDAILQGLKNKKFKETNIVIADTEEEAMQKLQDRIKPNAIILFENSLTEIYKKS</sequence>
<dbReference type="InterPro" id="IPR051046">
    <property type="entry name" value="MurCDEF_CellWall_CoF430Synth"/>
</dbReference>
<organism evidence="6 7">
    <name type="scientific">Candidatus Cerribacteria bacterium 'Amazon FNV 2010 28 9'</name>
    <dbReference type="NCBI Taxonomy" id="2081795"/>
    <lineage>
        <taxon>Bacteria</taxon>
        <taxon>Candidatus Cerribacteria</taxon>
    </lineage>
</organism>
<dbReference type="Proteomes" id="UP000246104">
    <property type="component" value="Unassembled WGS sequence"/>
</dbReference>
<dbReference type="PRINTS" id="PR00111">
    <property type="entry name" value="ABHYDROLASE"/>
</dbReference>
<dbReference type="PANTHER" id="PTHR43024:SF1">
    <property type="entry name" value="UDP-N-ACETYLMURAMOYL-TRIPEPTIDE--D-ALANYL-D-ALANINE LIGASE"/>
    <property type="match status" value="1"/>
</dbReference>
<dbReference type="GO" id="GO:0016881">
    <property type="term" value="F:acid-amino acid ligase activity"/>
    <property type="evidence" value="ECO:0007669"/>
    <property type="project" value="InterPro"/>
</dbReference>
<dbReference type="PANTHER" id="PTHR43024">
    <property type="entry name" value="UDP-N-ACETYLMURAMOYL-TRIPEPTIDE--D-ALANYL-D-ALANINE LIGASE"/>
    <property type="match status" value="1"/>
</dbReference>
<dbReference type="GO" id="GO:0005524">
    <property type="term" value="F:ATP binding"/>
    <property type="evidence" value="ECO:0007669"/>
    <property type="project" value="UniProtKB-KW"/>
</dbReference>
<dbReference type="AlphaFoldDB" id="A0A317JM33"/>
<dbReference type="Pfam" id="PF08245">
    <property type="entry name" value="Mur_ligase_M"/>
    <property type="match status" value="1"/>
</dbReference>
<gene>
    <name evidence="6" type="ORF">C5B42_05815</name>
</gene>
<dbReference type="Gene3D" id="3.90.190.20">
    <property type="entry name" value="Mur ligase, C-terminal domain"/>
    <property type="match status" value="1"/>
</dbReference>